<keyword evidence="3 5" id="KW-1133">Transmembrane helix</keyword>
<feature type="transmembrane region" description="Helical" evidence="5">
    <location>
        <begin position="98"/>
        <end position="118"/>
    </location>
</feature>
<comment type="subcellular location">
    <subcellularLocation>
        <location evidence="1">Membrane</location>
        <topology evidence="1">Multi-pass membrane protein</topology>
    </subcellularLocation>
</comment>
<dbReference type="EMBL" id="LDAU01000120">
    <property type="protein sequence ID" value="KRX04303.1"/>
    <property type="molecule type" value="Genomic_DNA"/>
</dbReference>
<feature type="transmembrane region" description="Helical" evidence="5">
    <location>
        <begin position="59"/>
        <end position="77"/>
    </location>
</feature>
<dbReference type="GO" id="GO:0005886">
    <property type="term" value="C:plasma membrane"/>
    <property type="evidence" value="ECO:0007669"/>
    <property type="project" value="TreeGrafter"/>
</dbReference>
<evidence type="ECO:0000256" key="5">
    <source>
        <dbReference type="SAM" id="Phobius"/>
    </source>
</evidence>
<evidence type="ECO:0000256" key="1">
    <source>
        <dbReference type="ARBA" id="ARBA00004141"/>
    </source>
</evidence>
<evidence type="ECO:0000256" key="4">
    <source>
        <dbReference type="ARBA" id="ARBA00023136"/>
    </source>
</evidence>
<dbReference type="PANTHER" id="PTHR10783:SF103">
    <property type="entry name" value="SOLUTE CARRIER FAMILY 53 MEMBER 1"/>
    <property type="match status" value="1"/>
</dbReference>
<evidence type="ECO:0000256" key="3">
    <source>
        <dbReference type="ARBA" id="ARBA00022989"/>
    </source>
</evidence>
<gene>
    <name evidence="7" type="ORF">PPERSA_11427</name>
</gene>
<dbReference type="GO" id="GO:0006817">
    <property type="term" value="P:phosphate ion transport"/>
    <property type="evidence" value="ECO:0007669"/>
    <property type="project" value="TreeGrafter"/>
</dbReference>
<keyword evidence="2 5" id="KW-0812">Transmembrane</keyword>
<evidence type="ECO:0000313" key="8">
    <source>
        <dbReference type="Proteomes" id="UP000054937"/>
    </source>
</evidence>
<dbReference type="Pfam" id="PF03124">
    <property type="entry name" value="EXS"/>
    <property type="match status" value="1"/>
</dbReference>
<dbReference type="OMA" id="LGSEQHN"/>
<proteinExistence type="predicted"/>
<evidence type="ECO:0000313" key="7">
    <source>
        <dbReference type="EMBL" id="KRX04303.1"/>
    </source>
</evidence>
<keyword evidence="4 5" id="KW-0472">Membrane</keyword>
<dbReference type="Proteomes" id="UP000054937">
    <property type="component" value="Unassembled WGS sequence"/>
</dbReference>
<dbReference type="InParanoid" id="A0A0V0QPM1"/>
<dbReference type="GO" id="GO:0005794">
    <property type="term" value="C:Golgi apparatus"/>
    <property type="evidence" value="ECO:0007669"/>
    <property type="project" value="TreeGrafter"/>
</dbReference>
<dbReference type="GO" id="GO:0016036">
    <property type="term" value="P:cellular response to phosphate starvation"/>
    <property type="evidence" value="ECO:0007669"/>
    <property type="project" value="TreeGrafter"/>
</dbReference>
<feature type="transmembrane region" description="Helical" evidence="5">
    <location>
        <begin position="36"/>
        <end position="53"/>
    </location>
</feature>
<organism evidence="7 8">
    <name type="scientific">Pseudocohnilembus persalinus</name>
    <name type="common">Ciliate</name>
    <dbReference type="NCBI Taxonomy" id="266149"/>
    <lineage>
        <taxon>Eukaryota</taxon>
        <taxon>Sar</taxon>
        <taxon>Alveolata</taxon>
        <taxon>Ciliophora</taxon>
        <taxon>Intramacronucleata</taxon>
        <taxon>Oligohymenophorea</taxon>
        <taxon>Scuticociliatia</taxon>
        <taxon>Philasterida</taxon>
        <taxon>Pseudocohnilembidae</taxon>
        <taxon>Pseudocohnilembus</taxon>
    </lineage>
</organism>
<comment type="caution">
    <text evidence="7">The sequence shown here is derived from an EMBL/GenBank/DDBJ whole genome shotgun (WGS) entry which is preliminary data.</text>
</comment>
<dbReference type="PROSITE" id="PS51380">
    <property type="entry name" value="EXS"/>
    <property type="match status" value="1"/>
</dbReference>
<evidence type="ECO:0000259" key="6">
    <source>
        <dbReference type="PROSITE" id="PS51380"/>
    </source>
</evidence>
<dbReference type="InterPro" id="IPR004342">
    <property type="entry name" value="EXS_C"/>
</dbReference>
<keyword evidence="8" id="KW-1185">Reference proteome</keyword>
<dbReference type="GO" id="GO:0000822">
    <property type="term" value="F:inositol hexakisphosphate binding"/>
    <property type="evidence" value="ECO:0007669"/>
    <property type="project" value="TreeGrafter"/>
</dbReference>
<accession>A0A0V0QPM1</accession>
<reference evidence="7 8" key="1">
    <citation type="journal article" date="2015" name="Sci. Rep.">
        <title>Genome of the facultative scuticociliatosis pathogen Pseudocohnilembus persalinus provides insight into its virulence through horizontal gene transfer.</title>
        <authorList>
            <person name="Xiong J."/>
            <person name="Wang G."/>
            <person name="Cheng J."/>
            <person name="Tian M."/>
            <person name="Pan X."/>
            <person name="Warren A."/>
            <person name="Jiang C."/>
            <person name="Yuan D."/>
            <person name="Miao W."/>
        </authorList>
    </citation>
    <scope>NUCLEOTIDE SEQUENCE [LARGE SCALE GENOMIC DNA]</scope>
    <source>
        <strain evidence="7">36N120E</strain>
    </source>
</reference>
<feature type="domain" description="EXS" evidence="6">
    <location>
        <begin position="1"/>
        <end position="185"/>
    </location>
</feature>
<dbReference type="AlphaFoldDB" id="A0A0V0QPM1"/>
<dbReference type="PANTHER" id="PTHR10783">
    <property type="entry name" value="XENOTROPIC AND POLYTROPIC RETROVIRUS RECEPTOR 1-RELATED"/>
    <property type="match status" value="1"/>
</dbReference>
<sequence length="250" mass="30249">MSVEIVVFPYLLRFFQCIRQGFDQNKYFNSTPFYNSIKYLSSIFAIIVAYLVNNYSKDLTYLWFIAALITTLYSYYWDLFQDWKIWEIVKNKRNRIPTYQYIIIAIINLFLRFTWIMTICHGEDDQVCTNREVLKFFIYLGEIIRRQLWAHLRLEKEQIYTNIEPMQPQLFKINNQSDLNEFVTQSTDANIQNVWYQRQNLSQSEADSLIFCQKKSQGQNQRKKNINELNTLIDKRNFQSQQQDCIVEMM</sequence>
<name>A0A0V0QPM1_PSEPJ</name>
<evidence type="ECO:0000256" key="2">
    <source>
        <dbReference type="ARBA" id="ARBA00022692"/>
    </source>
</evidence>
<dbReference type="OrthoDB" id="292953at2759"/>
<protein>
    <recommendedName>
        <fullName evidence="6">EXS domain-containing protein</fullName>
    </recommendedName>
</protein>